<evidence type="ECO:0000313" key="4">
    <source>
        <dbReference type="Proteomes" id="UP001059836"/>
    </source>
</evidence>
<organism evidence="3 4">
    <name type="scientific">Gordonia pseudamarae</name>
    <dbReference type="NCBI Taxonomy" id="2831662"/>
    <lineage>
        <taxon>Bacteria</taxon>
        <taxon>Bacillati</taxon>
        <taxon>Actinomycetota</taxon>
        <taxon>Actinomycetes</taxon>
        <taxon>Mycobacteriales</taxon>
        <taxon>Gordoniaceae</taxon>
        <taxon>Gordonia</taxon>
    </lineage>
</organism>
<reference evidence="3" key="1">
    <citation type="journal article" date="2021" name="Nat. Microbiol.">
        <title>Cocultivation of an ultrasmall environmental parasitic bacterium with lytic ability against bacteria associated with wastewater foams.</title>
        <authorList>
            <person name="Batinovic S."/>
            <person name="Rose J.J.A."/>
            <person name="Ratcliffe J."/>
            <person name="Seviour R.J."/>
            <person name="Petrovski S."/>
        </authorList>
    </citation>
    <scope>NUCLEOTIDE SEQUENCE</scope>
    <source>
        <strain evidence="3">CON9</strain>
    </source>
</reference>
<evidence type="ECO:0000313" key="3">
    <source>
        <dbReference type="EMBL" id="QHN36878.1"/>
    </source>
</evidence>
<protein>
    <submittedName>
        <fullName evidence="3">Plasmid mobilization relaxosome protein MobC</fullName>
    </submittedName>
</protein>
<dbReference type="EMBL" id="CP045809">
    <property type="protein sequence ID" value="QHN36878.1"/>
    <property type="molecule type" value="Genomic_DNA"/>
</dbReference>
<dbReference type="InterPro" id="IPR008687">
    <property type="entry name" value="MobC"/>
</dbReference>
<feature type="compositionally biased region" description="Basic and acidic residues" evidence="1">
    <location>
        <begin position="60"/>
        <end position="73"/>
    </location>
</feature>
<dbReference type="RefSeq" id="WP_260840154.1">
    <property type="nucleotide sequence ID" value="NZ_CP045809.1"/>
</dbReference>
<accession>A0ABX6ILS9</accession>
<dbReference type="Proteomes" id="UP001059836">
    <property type="component" value="Chromosome"/>
</dbReference>
<evidence type="ECO:0000256" key="1">
    <source>
        <dbReference type="SAM" id="MobiDB-lite"/>
    </source>
</evidence>
<feature type="region of interest" description="Disordered" evidence="1">
    <location>
        <begin position="51"/>
        <end position="73"/>
    </location>
</feature>
<name>A0ABX6ILS9_9ACTN</name>
<gene>
    <name evidence="3" type="primary">mobC</name>
    <name evidence="3" type="ORF">GII31_20230</name>
</gene>
<feature type="domain" description="Bacterial mobilisation" evidence="2">
    <location>
        <begin position="87"/>
        <end position="124"/>
    </location>
</feature>
<evidence type="ECO:0000259" key="2">
    <source>
        <dbReference type="Pfam" id="PF05713"/>
    </source>
</evidence>
<keyword evidence="4" id="KW-1185">Reference proteome</keyword>
<sequence length="133" mass="14894">MSAKSSIIHVRVKDDERAAVDEIRDFYSAKDASAAIRHAIKLTHRYVKKQRAKGEVGNPVREEPRSRPVRSESARWASLLTQSTASINRVGNNANQIARRVNSGEVVELQEFVAELRELVAQIQAGVHEHLQS</sequence>
<dbReference type="Pfam" id="PF05713">
    <property type="entry name" value="MobC"/>
    <property type="match status" value="1"/>
</dbReference>
<proteinExistence type="predicted"/>